<dbReference type="InterPro" id="IPR005121">
    <property type="entry name" value="Fdx_antiC-bd"/>
</dbReference>
<evidence type="ECO:0000256" key="9">
    <source>
        <dbReference type="ARBA" id="ARBA00022840"/>
    </source>
</evidence>
<protein>
    <recommendedName>
        <fullName evidence="15">Phenylalanine--tRNA ligase beta subunit</fullName>
        <ecNumber evidence="15">6.1.1.20</ecNumber>
    </recommendedName>
    <alternativeName>
        <fullName evidence="15">Phenylalanyl-tRNA synthetase beta subunit</fullName>
        <shortName evidence="15">PheRS</shortName>
    </alternativeName>
</protein>
<dbReference type="Pfam" id="PF03147">
    <property type="entry name" value="FDX-ACB"/>
    <property type="match status" value="1"/>
</dbReference>
<keyword evidence="11 16" id="KW-0694">RNA-binding</keyword>
<dbReference type="CDD" id="cd00769">
    <property type="entry name" value="PheRS_beta_core"/>
    <property type="match status" value="1"/>
</dbReference>
<dbReference type="Gene3D" id="3.30.930.10">
    <property type="entry name" value="Bira Bifunctional Protein, Domain 2"/>
    <property type="match status" value="1"/>
</dbReference>
<evidence type="ECO:0000256" key="11">
    <source>
        <dbReference type="ARBA" id="ARBA00022884"/>
    </source>
</evidence>
<comment type="catalytic activity">
    <reaction evidence="14 15">
        <text>tRNA(Phe) + L-phenylalanine + ATP = L-phenylalanyl-tRNA(Phe) + AMP + diphosphate + H(+)</text>
        <dbReference type="Rhea" id="RHEA:19413"/>
        <dbReference type="Rhea" id="RHEA-COMP:9668"/>
        <dbReference type="Rhea" id="RHEA-COMP:9699"/>
        <dbReference type="ChEBI" id="CHEBI:15378"/>
        <dbReference type="ChEBI" id="CHEBI:30616"/>
        <dbReference type="ChEBI" id="CHEBI:33019"/>
        <dbReference type="ChEBI" id="CHEBI:58095"/>
        <dbReference type="ChEBI" id="CHEBI:78442"/>
        <dbReference type="ChEBI" id="CHEBI:78531"/>
        <dbReference type="ChEBI" id="CHEBI:456215"/>
        <dbReference type="EC" id="6.1.1.20"/>
    </reaction>
</comment>
<evidence type="ECO:0000256" key="8">
    <source>
        <dbReference type="ARBA" id="ARBA00022741"/>
    </source>
</evidence>
<evidence type="ECO:0000256" key="13">
    <source>
        <dbReference type="ARBA" id="ARBA00023146"/>
    </source>
</evidence>
<evidence type="ECO:0000259" key="18">
    <source>
        <dbReference type="PROSITE" id="PS51447"/>
    </source>
</evidence>
<feature type="domain" description="FDX-ACB" evidence="18">
    <location>
        <begin position="675"/>
        <end position="768"/>
    </location>
</feature>
<dbReference type="GO" id="GO:0005524">
    <property type="term" value="F:ATP binding"/>
    <property type="evidence" value="ECO:0007669"/>
    <property type="project" value="UniProtKB-UniRule"/>
</dbReference>
<dbReference type="GO" id="GO:0009328">
    <property type="term" value="C:phenylalanine-tRNA ligase complex"/>
    <property type="evidence" value="ECO:0007669"/>
    <property type="project" value="TreeGrafter"/>
</dbReference>
<dbReference type="SUPFAM" id="SSF56037">
    <property type="entry name" value="PheT/TilS domain"/>
    <property type="match status" value="1"/>
</dbReference>
<dbReference type="Gene3D" id="3.50.40.10">
    <property type="entry name" value="Phenylalanyl-trna Synthetase, Chain B, domain 3"/>
    <property type="match status" value="1"/>
</dbReference>
<dbReference type="PANTHER" id="PTHR10947">
    <property type="entry name" value="PHENYLALANYL-TRNA SYNTHETASE BETA CHAIN AND LEUCINE-RICH REPEAT-CONTAINING PROTEIN 47"/>
    <property type="match status" value="1"/>
</dbReference>
<comment type="similarity">
    <text evidence="2 15">Belongs to the phenylalanyl-tRNA synthetase beta subunit family. Type 1 subfamily.</text>
</comment>
<dbReference type="InterPro" id="IPR012340">
    <property type="entry name" value="NA-bd_OB-fold"/>
</dbReference>
<gene>
    <name evidence="15" type="primary">pheT</name>
    <name evidence="20" type="ORF">ENV70_03815</name>
</gene>
<dbReference type="Gene3D" id="3.30.70.380">
    <property type="entry name" value="Ferrodoxin-fold anticodon-binding domain"/>
    <property type="match status" value="1"/>
</dbReference>
<dbReference type="InterPro" id="IPR002547">
    <property type="entry name" value="tRNA-bd_dom"/>
</dbReference>
<keyword evidence="12 15" id="KW-0648">Protein biosynthesis</keyword>
<keyword evidence="9 15" id="KW-0067">ATP-binding</keyword>
<evidence type="ECO:0000256" key="5">
    <source>
        <dbReference type="ARBA" id="ARBA00022555"/>
    </source>
</evidence>
<dbReference type="PROSITE" id="PS51483">
    <property type="entry name" value="B5"/>
    <property type="match status" value="1"/>
</dbReference>
<dbReference type="InterPro" id="IPR005147">
    <property type="entry name" value="tRNA_synthase_B5-dom"/>
</dbReference>
<evidence type="ECO:0000256" key="16">
    <source>
        <dbReference type="PROSITE-ProRule" id="PRU00209"/>
    </source>
</evidence>
<dbReference type="GO" id="GO:0000287">
    <property type="term" value="F:magnesium ion binding"/>
    <property type="evidence" value="ECO:0007669"/>
    <property type="project" value="UniProtKB-UniRule"/>
</dbReference>
<feature type="binding site" evidence="15">
    <location>
        <position position="450"/>
    </location>
    <ligand>
        <name>Mg(2+)</name>
        <dbReference type="ChEBI" id="CHEBI:18420"/>
        <note>shared with alpha subunit</note>
    </ligand>
</feature>
<dbReference type="GO" id="GO:0000049">
    <property type="term" value="F:tRNA binding"/>
    <property type="evidence" value="ECO:0007669"/>
    <property type="project" value="UniProtKB-UniRule"/>
</dbReference>
<dbReference type="InterPro" id="IPR009061">
    <property type="entry name" value="DNA-bd_dom_put_sf"/>
</dbReference>
<evidence type="ECO:0000256" key="6">
    <source>
        <dbReference type="ARBA" id="ARBA00022598"/>
    </source>
</evidence>
<dbReference type="SMART" id="SM00873">
    <property type="entry name" value="B3_4"/>
    <property type="match status" value="1"/>
</dbReference>
<dbReference type="SUPFAM" id="SSF46955">
    <property type="entry name" value="Putative DNA-binding domain"/>
    <property type="match status" value="1"/>
</dbReference>
<evidence type="ECO:0000256" key="1">
    <source>
        <dbReference type="ARBA" id="ARBA00004496"/>
    </source>
</evidence>
<evidence type="ECO:0000259" key="19">
    <source>
        <dbReference type="PROSITE" id="PS51483"/>
    </source>
</evidence>
<dbReference type="Gene3D" id="3.30.56.10">
    <property type="match status" value="2"/>
</dbReference>
<dbReference type="SMART" id="SM00896">
    <property type="entry name" value="FDX-ACB"/>
    <property type="match status" value="1"/>
</dbReference>
<dbReference type="SUPFAM" id="SSF50249">
    <property type="entry name" value="Nucleic acid-binding proteins"/>
    <property type="match status" value="1"/>
</dbReference>
<evidence type="ECO:0000256" key="4">
    <source>
        <dbReference type="ARBA" id="ARBA00022490"/>
    </source>
</evidence>
<evidence type="ECO:0000256" key="14">
    <source>
        <dbReference type="ARBA" id="ARBA00049255"/>
    </source>
</evidence>
<feature type="binding site" evidence="15">
    <location>
        <position position="441"/>
    </location>
    <ligand>
        <name>Mg(2+)</name>
        <dbReference type="ChEBI" id="CHEBI:18420"/>
        <note>shared with alpha subunit</note>
    </ligand>
</feature>
<dbReference type="InterPro" id="IPR045060">
    <property type="entry name" value="Phe-tRNA-ligase_IIc_bsu"/>
</dbReference>
<dbReference type="EMBL" id="DTHJ01000078">
    <property type="protein sequence ID" value="HHS62729.1"/>
    <property type="molecule type" value="Genomic_DNA"/>
</dbReference>
<dbReference type="InterPro" id="IPR033714">
    <property type="entry name" value="tRNA_bind_bactPheRS"/>
</dbReference>
<keyword evidence="10 15" id="KW-0460">Magnesium</keyword>
<dbReference type="PROSITE" id="PS50886">
    <property type="entry name" value="TRBD"/>
    <property type="match status" value="1"/>
</dbReference>
<name>A0A7C6EMS7_UNCW3</name>
<dbReference type="HAMAP" id="MF_00283">
    <property type="entry name" value="Phe_tRNA_synth_beta1"/>
    <property type="match status" value="1"/>
</dbReference>
<evidence type="ECO:0000313" key="20">
    <source>
        <dbReference type="EMBL" id="HHS62729.1"/>
    </source>
</evidence>
<dbReference type="InterPro" id="IPR020825">
    <property type="entry name" value="Phe-tRNA_synthase-like_B3/B4"/>
</dbReference>
<comment type="subunit">
    <text evidence="3 15">Tetramer of two alpha and two beta subunits.</text>
</comment>
<dbReference type="InterPro" id="IPR045864">
    <property type="entry name" value="aa-tRNA-synth_II/BPL/LPL"/>
</dbReference>
<evidence type="ECO:0000256" key="15">
    <source>
        <dbReference type="HAMAP-Rule" id="MF_00283"/>
    </source>
</evidence>
<keyword evidence="5 16" id="KW-0820">tRNA-binding</keyword>
<keyword evidence="4 15" id="KW-0963">Cytoplasm</keyword>
<dbReference type="InterPro" id="IPR041616">
    <property type="entry name" value="PheRS_beta_core"/>
</dbReference>
<dbReference type="SUPFAM" id="SSF55681">
    <property type="entry name" value="Class II aaRS and biotin synthetases"/>
    <property type="match status" value="1"/>
</dbReference>
<proteinExistence type="inferred from homology"/>
<feature type="domain" description="B5" evidence="19">
    <location>
        <begin position="389"/>
        <end position="463"/>
    </location>
</feature>
<evidence type="ECO:0000256" key="12">
    <source>
        <dbReference type="ARBA" id="ARBA00022917"/>
    </source>
</evidence>
<keyword evidence="6 15" id="KW-0436">Ligase</keyword>
<dbReference type="Pfam" id="PF03484">
    <property type="entry name" value="B5"/>
    <property type="match status" value="1"/>
</dbReference>
<dbReference type="SUPFAM" id="SSF54991">
    <property type="entry name" value="Anticodon-binding domain of PheRS"/>
    <property type="match status" value="1"/>
</dbReference>
<comment type="cofactor">
    <cofactor evidence="15">
        <name>Mg(2+)</name>
        <dbReference type="ChEBI" id="CHEBI:18420"/>
    </cofactor>
    <text evidence="15">Binds 2 magnesium ions per tetramer.</text>
</comment>
<dbReference type="Pfam" id="PF17759">
    <property type="entry name" value="tRNA_synthFbeta"/>
    <property type="match status" value="1"/>
</dbReference>
<reference evidence="20" key="1">
    <citation type="journal article" date="2020" name="mSystems">
        <title>Genome- and Community-Level Interaction Insights into Carbon Utilization and Element Cycling Functions of Hydrothermarchaeota in Hydrothermal Sediment.</title>
        <authorList>
            <person name="Zhou Z."/>
            <person name="Liu Y."/>
            <person name="Xu W."/>
            <person name="Pan J."/>
            <person name="Luo Z.H."/>
            <person name="Li M."/>
        </authorList>
    </citation>
    <scope>NUCLEOTIDE SEQUENCE [LARGE SCALE GENOMIC DNA]</scope>
    <source>
        <strain evidence="20">SpSt-783</strain>
    </source>
</reference>
<evidence type="ECO:0000256" key="2">
    <source>
        <dbReference type="ARBA" id="ARBA00008653"/>
    </source>
</evidence>
<evidence type="ECO:0000259" key="17">
    <source>
        <dbReference type="PROSITE" id="PS50886"/>
    </source>
</evidence>
<comment type="subcellular location">
    <subcellularLocation>
        <location evidence="1 15">Cytoplasm</location>
    </subcellularLocation>
</comment>
<accession>A0A7C6EMS7</accession>
<dbReference type="Gene3D" id="2.40.50.140">
    <property type="entry name" value="Nucleic acid-binding proteins"/>
    <property type="match status" value="1"/>
</dbReference>
<feature type="binding site" evidence="15">
    <location>
        <position position="447"/>
    </location>
    <ligand>
        <name>Mg(2+)</name>
        <dbReference type="ChEBI" id="CHEBI:18420"/>
        <note>shared with alpha subunit</note>
    </ligand>
</feature>
<dbReference type="InterPro" id="IPR005146">
    <property type="entry name" value="B3/B4_tRNA-bd"/>
</dbReference>
<keyword evidence="13 15" id="KW-0030">Aminoacyl-tRNA synthetase</keyword>
<evidence type="ECO:0000256" key="3">
    <source>
        <dbReference type="ARBA" id="ARBA00011209"/>
    </source>
</evidence>
<organism evidence="20">
    <name type="scientific">candidate division WOR-3 bacterium</name>
    <dbReference type="NCBI Taxonomy" id="2052148"/>
    <lineage>
        <taxon>Bacteria</taxon>
        <taxon>Bacteria division WOR-3</taxon>
    </lineage>
</organism>
<dbReference type="PROSITE" id="PS51447">
    <property type="entry name" value="FDX_ACB"/>
    <property type="match status" value="1"/>
</dbReference>
<dbReference type="InterPro" id="IPR036690">
    <property type="entry name" value="Fdx_antiC-bd_sf"/>
</dbReference>
<dbReference type="AlphaFoldDB" id="A0A7C6EMS7"/>
<dbReference type="PANTHER" id="PTHR10947:SF0">
    <property type="entry name" value="PHENYLALANINE--TRNA LIGASE BETA SUBUNIT"/>
    <property type="match status" value="1"/>
</dbReference>
<dbReference type="GO" id="GO:0004826">
    <property type="term" value="F:phenylalanine-tRNA ligase activity"/>
    <property type="evidence" value="ECO:0007669"/>
    <property type="project" value="UniProtKB-UniRule"/>
</dbReference>
<comment type="caution">
    <text evidence="20">The sequence shown here is derived from an EMBL/GenBank/DDBJ whole genome shotgun (WGS) entry which is preliminary data.</text>
</comment>
<evidence type="ECO:0000256" key="10">
    <source>
        <dbReference type="ARBA" id="ARBA00022842"/>
    </source>
</evidence>
<evidence type="ECO:0000256" key="7">
    <source>
        <dbReference type="ARBA" id="ARBA00022723"/>
    </source>
</evidence>
<dbReference type="InterPro" id="IPR004532">
    <property type="entry name" value="Phe-tRNA-ligase_IIc_bsu_bact"/>
</dbReference>
<dbReference type="NCBIfam" id="TIGR00472">
    <property type="entry name" value="pheT_bact"/>
    <property type="match status" value="1"/>
</dbReference>
<dbReference type="EC" id="6.1.1.20" evidence="15"/>
<dbReference type="SMART" id="SM00874">
    <property type="entry name" value="B5"/>
    <property type="match status" value="1"/>
</dbReference>
<keyword evidence="8 15" id="KW-0547">Nucleotide-binding</keyword>
<dbReference type="Pfam" id="PF03483">
    <property type="entry name" value="B3_4"/>
    <property type="match status" value="1"/>
</dbReference>
<keyword evidence="7 15" id="KW-0479">Metal-binding</keyword>
<dbReference type="FunFam" id="3.30.70.380:FF:000001">
    <property type="entry name" value="Phenylalanine--tRNA ligase beta subunit"/>
    <property type="match status" value="1"/>
</dbReference>
<feature type="binding site" evidence="15">
    <location>
        <position position="451"/>
    </location>
    <ligand>
        <name>Mg(2+)</name>
        <dbReference type="ChEBI" id="CHEBI:18420"/>
        <note>shared with alpha subunit</note>
    </ligand>
</feature>
<dbReference type="Pfam" id="PF01588">
    <property type="entry name" value="tRNA_bind"/>
    <property type="match status" value="1"/>
</dbReference>
<feature type="domain" description="TRNA-binding" evidence="17">
    <location>
        <begin position="37"/>
        <end position="142"/>
    </location>
</feature>
<sequence>MLVSIKWLEEILNTKLELKSLQKVANNLGFEIGEQQNLCPGDIVIGRIVKITPHPTLKNLNILEIKTTTHQQIVTSATNVKLNDLVFVVGAGKRFKEQVIGERDFDGVKSNGMLVSEEELGIAEKSTGVIILNKGREGAHFSDYFDDVVLDIKVNTNRPDLLSVIGLAREFSIGLGIKFSFKERNPEQTNHTDQSLIKILDPDGCPRYTARIFEGVTVFESPFSVKWRLHSMGMNAINNVVDITNINMLLYGQPLHPFDLDLLDLPVIIRKAHKNEQFVTLEGTVFKLDENDLVIADKNGPIALAGIIGARSSQITNSTKRILLESAYFSPRRIAHTRRKLGIQTEASIRFERGADLSMVDEVSRITGEGFKTSAGAKETNYISTGKKAGLKVIPFSLDRMNTILSLNLKSEDVKNLLDKCEIRVSGKNQLKARIPHYRYDLQIEEDIYEEVARIYGYMNIPDIPPARWGVTKLYDKSRNFIKFLKSYMIGLGFSETYNLSLVSSERLESLGYSGFVKLKNPLNERFNALRPTLFLGLLDTVHYNLSKGNYSLKLFEVGNVLLNTEPFEEKKLGAIMGGERYPNFWENTDQRLNYYDAKGVVETILEAMRIKEIEFQNKEIKGFSQAVKIMYSDNEIGYLGAIDSLFCEREFYYFEISIDRILSLVSEPFYNPPPKFPANIRDLAFLFEEDVEVPVVKNFIAHVAGPILEKVILFDYYKGKNLPEGKKNLGFRLYFKAPDRTLTDEEVDRFVNKIINEVTNNFGAILRTKETN</sequence>
<dbReference type="GO" id="GO:0006432">
    <property type="term" value="P:phenylalanyl-tRNA aminoacylation"/>
    <property type="evidence" value="ECO:0007669"/>
    <property type="project" value="UniProtKB-UniRule"/>
</dbReference>
<dbReference type="CDD" id="cd02796">
    <property type="entry name" value="tRNA_bind_bactPheRS"/>
    <property type="match status" value="1"/>
</dbReference>